<name>A0A4Y9XTV9_9AGAM</name>
<proteinExistence type="predicted"/>
<organism evidence="2 3">
    <name type="scientific">Dentipellis fragilis</name>
    <dbReference type="NCBI Taxonomy" id="205917"/>
    <lineage>
        <taxon>Eukaryota</taxon>
        <taxon>Fungi</taxon>
        <taxon>Dikarya</taxon>
        <taxon>Basidiomycota</taxon>
        <taxon>Agaricomycotina</taxon>
        <taxon>Agaricomycetes</taxon>
        <taxon>Russulales</taxon>
        <taxon>Hericiaceae</taxon>
        <taxon>Dentipellis</taxon>
    </lineage>
</organism>
<dbReference type="Pfam" id="PF20231">
    <property type="entry name" value="DUF6589"/>
    <property type="match status" value="1"/>
</dbReference>
<dbReference type="InterPro" id="IPR046496">
    <property type="entry name" value="DUF6589"/>
</dbReference>
<comment type="caution">
    <text evidence="2">The sequence shown here is derived from an EMBL/GenBank/DDBJ whole genome shotgun (WGS) entry which is preliminary data.</text>
</comment>
<dbReference type="AlphaFoldDB" id="A0A4Y9XTV9"/>
<evidence type="ECO:0000259" key="1">
    <source>
        <dbReference type="Pfam" id="PF20231"/>
    </source>
</evidence>
<gene>
    <name evidence="2" type="ORF">EVG20_g10494</name>
</gene>
<dbReference type="EMBL" id="SEOQ01001284">
    <property type="protein sequence ID" value="TFY52571.1"/>
    <property type="molecule type" value="Genomic_DNA"/>
</dbReference>
<feature type="domain" description="DUF6589" evidence="1">
    <location>
        <begin position="382"/>
        <end position="658"/>
    </location>
</feature>
<sequence>LKRVFSCMEDEGLDIVLFLDYLSWGDEDCISDPRLLYERTALLSSSILPTILRRWWHPPGGRAKQGRGILKDFVVDCTAELVEVEIAQIAPAMKSSPDPLSVESLTSLDFHVLSEHLKSPKGCPILWAILQRAGWSEAQATRNTHKTPDNVIMNILSMLSFTRSHHRNRLPMLWSIYLKSCGLSARAFDALHSVGLIMSHKWTTTAFANIATRAEEAARSAVNDRATFLSHDNLNIPKRVFSMRLENQSHFHSACAGTLWVLPKEIAFPTTLNREMQESRIQGSKAPFDFSQLLDTEPIIYQCLRNQGVYRILSFLLNCPALAAYWDRNDPILSPPPPVHLLPCGPEHIIKQFILRTADIDEASYEGNEKVLAEWQRQLKIDTYERLDWITTVNGWFHIEIAFASSLHKQHLGTSGGIGLHKAFDVLQRKGLMSTQVKGPFWHHLDEALTHVAEAHFRALWVLVGKAKTIGDLARKTPMELLLLAEDIYDQYACHRALSMMQLRREEDEVKYQSILFNADVLSYLDLRDATHTGDVGRIEDLVPTLLLRFAGGGNSKYMIEMLELVQGLRCEWPESVKDIIRTHCWLVNRTGRRDGFVPTDRAQEQNIKDLKVTYHSFGPGATLTYLTKISPAVPVLREVKKHIKWQLETLLTRGDRHSSPNKEKDVEKYANVVLNEWWFAYEKNRRLKKPGDCAKDVISEGTTALFQDKAIERWWKGRSFARSTQEKWLDEA</sequence>
<dbReference type="Proteomes" id="UP000298327">
    <property type="component" value="Unassembled WGS sequence"/>
</dbReference>
<protein>
    <recommendedName>
        <fullName evidence="1">DUF6589 domain-containing protein</fullName>
    </recommendedName>
</protein>
<accession>A0A4Y9XTV9</accession>
<dbReference type="STRING" id="205917.A0A4Y9XTV9"/>
<evidence type="ECO:0000313" key="3">
    <source>
        <dbReference type="Proteomes" id="UP000298327"/>
    </source>
</evidence>
<reference evidence="2 3" key="1">
    <citation type="submission" date="2019-02" db="EMBL/GenBank/DDBJ databases">
        <title>Genome sequencing of the rare red list fungi Dentipellis fragilis.</title>
        <authorList>
            <person name="Buettner E."/>
            <person name="Kellner H."/>
        </authorList>
    </citation>
    <scope>NUCLEOTIDE SEQUENCE [LARGE SCALE GENOMIC DNA]</scope>
    <source>
        <strain evidence="2 3">DSM 105465</strain>
    </source>
</reference>
<keyword evidence="3" id="KW-1185">Reference proteome</keyword>
<evidence type="ECO:0000313" key="2">
    <source>
        <dbReference type="EMBL" id="TFY52571.1"/>
    </source>
</evidence>
<feature type="non-terminal residue" evidence="2">
    <location>
        <position position="1"/>
    </location>
</feature>
<dbReference type="OrthoDB" id="3251235at2759"/>